<evidence type="ECO:0000313" key="2">
    <source>
        <dbReference type="Proteomes" id="UP000005697"/>
    </source>
</evidence>
<dbReference type="HOGENOM" id="CLU_1255010_0_0_10"/>
<dbReference type="AlphaFoldDB" id="F0F662"/>
<gene>
    <name evidence="1" type="ORF">HMPREF9141_1079</name>
</gene>
<proteinExistence type="predicted"/>
<comment type="caution">
    <text evidence="1">The sequence shown here is derived from an EMBL/GenBank/DDBJ whole genome shotgun (WGS) entry which is preliminary data.</text>
</comment>
<protein>
    <submittedName>
        <fullName evidence="1">Uncharacterized protein</fullName>
    </submittedName>
</protein>
<sequence>MPAGDTTCGGQPLPLQGMSAEKVRRHRATEQAFSYAEPERDRKERCTGYLANYIEEPCRYGKAGVSLQRTKHTIMETKHQNIPAGWAVCFLTGCRRKQECLRYQAGLNLPDDVETREAVVPSVLKKERCPRFLKTETEHVAYGFTRIFYDVKSRHIADMRSAIRAYLGGRGTYYRYLHGEQALMPEQQQWIRRLFADYGYPGKVEFDRYEDQPRLYATDS</sequence>
<name>F0F662_9BACT</name>
<dbReference type="Pfam" id="PF19555">
    <property type="entry name" value="DUF6078"/>
    <property type="match status" value="1"/>
</dbReference>
<reference evidence="1 2" key="1">
    <citation type="submission" date="2011-01" db="EMBL/GenBank/DDBJ databases">
        <authorList>
            <person name="Muzny D."/>
            <person name="Qin X."/>
            <person name="Deng J."/>
            <person name="Jiang H."/>
            <person name="Liu Y."/>
            <person name="Qu J."/>
            <person name="Song X.-Z."/>
            <person name="Zhang L."/>
            <person name="Thornton R."/>
            <person name="Coyle M."/>
            <person name="Francisco L."/>
            <person name="Jackson L."/>
            <person name="Javaid M."/>
            <person name="Korchina V."/>
            <person name="Kovar C."/>
            <person name="Mata R."/>
            <person name="Mathew T."/>
            <person name="Ngo R."/>
            <person name="Nguyen L."/>
            <person name="Nguyen N."/>
            <person name="Okwuonu G."/>
            <person name="Ongeri F."/>
            <person name="Pham C."/>
            <person name="Simmons D."/>
            <person name="Wilczek-Boney K."/>
            <person name="Hale W."/>
            <person name="Jakkamsetti A."/>
            <person name="Pham P."/>
            <person name="Ruth R."/>
            <person name="San Lucas F."/>
            <person name="Warren J."/>
            <person name="Zhang J."/>
            <person name="Zhao Z."/>
            <person name="Zhou C."/>
            <person name="Zhu D."/>
            <person name="Lee S."/>
            <person name="Bess C."/>
            <person name="Blankenburg K."/>
            <person name="Forbes L."/>
            <person name="Fu Q."/>
            <person name="Gubbala S."/>
            <person name="Hirani K."/>
            <person name="Jayaseelan J.C."/>
            <person name="Lara F."/>
            <person name="Munidasa M."/>
            <person name="Palculict T."/>
            <person name="Patil S."/>
            <person name="Pu L.-L."/>
            <person name="Saada N."/>
            <person name="Tang L."/>
            <person name="Weissenberger G."/>
            <person name="Zhu Y."/>
            <person name="Hemphill L."/>
            <person name="Shang Y."/>
            <person name="Youmans B."/>
            <person name="Ayvaz T."/>
            <person name="Ross M."/>
            <person name="Santibanez J."/>
            <person name="Aqrawi P."/>
            <person name="Gross S."/>
            <person name="Joshi V."/>
            <person name="Fowler G."/>
            <person name="Nazareth L."/>
            <person name="Reid J."/>
            <person name="Worley K."/>
            <person name="Petrosino J."/>
            <person name="Highlander S."/>
            <person name="Gibbs R."/>
        </authorList>
    </citation>
    <scope>NUCLEOTIDE SEQUENCE [LARGE SCALE GENOMIC DNA]</scope>
    <source>
        <strain evidence="1 2">DSM 16608</strain>
    </source>
</reference>
<organism evidence="1 2">
    <name type="scientific">Prevotella multiformis DSM 16608</name>
    <dbReference type="NCBI Taxonomy" id="888743"/>
    <lineage>
        <taxon>Bacteria</taxon>
        <taxon>Pseudomonadati</taxon>
        <taxon>Bacteroidota</taxon>
        <taxon>Bacteroidia</taxon>
        <taxon>Bacteroidales</taxon>
        <taxon>Prevotellaceae</taxon>
        <taxon>Prevotella</taxon>
    </lineage>
</organism>
<dbReference type="EMBL" id="AEWX01000015">
    <property type="protein sequence ID" value="EGC20443.1"/>
    <property type="molecule type" value="Genomic_DNA"/>
</dbReference>
<dbReference type="STRING" id="888743.HMPREF9141_1079"/>
<keyword evidence="2" id="KW-1185">Reference proteome</keyword>
<dbReference type="InterPro" id="IPR045724">
    <property type="entry name" value="DUF6078"/>
</dbReference>
<evidence type="ECO:0000313" key="1">
    <source>
        <dbReference type="EMBL" id="EGC20443.1"/>
    </source>
</evidence>
<accession>F0F662</accession>
<dbReference type="Proteomes" id="UP000005697">
    <property type="component" value="Unassembled WGS sequence"/>
</dbReference>